<name>A0A9X1INV2_9GAMM</name>
<sequence>MKILDTSIHTSREIADNVRVAAQTGEKLQDQSKNIADIVLTIRTIADQTNLLALNAAIEAARAGESGRGFSVVADEVRKLAGSTATATAEITDVVEQNHRLINDMDNILKEVNDIALHGQENINEVSRGLTEISEGVGKIVETVDKMKE</sequence>
<comment type="subcellular location">
    <subcellularLocation>
        <location evidence="1">Membrane</location>
    </subcellularLocation>
</comment>
<dbReference type="GO" id="GO:0007165">
    <property type="term" value="P:signal transduction"/>
    <property type="evidence" value="ECO:0007669"/>
    <property type="project" value="UniProtKB-KW"/>
</dbReference>
<dbReference type="GO" id="GO:0016020">
    <property type="term" value="C:membrane"/>
    <property type="evidence" value="ECO:0007669"/>
    <property type="project" value="UniProtKB-SubCell"/>
</dbReference>
<dbReference type="GO" id="GO:0006935">
    <property type="term" value="P:chemotaxis"/>
    <property type="evidence" value="ECO:0007669"/>
    <property type="project" value="UniProtKB-ARBA"/>
</dbReference>
<comment type="caution">
    <text evidence="5">The sequence shown here is derived from an EMBL/GenBank/DDBJ whole genome shotgun (WGS) entry which is preliminary data.</text>
</comment>
<feature type="domain" description="Methyl-accepting transducer" evidence="4">
    <location>
        <begin position="1"/>
        <end position="149"/>
    </location>
</feature>
<organism evidence="5 6">
    <name type="scientific">Marinomonas algarum</name>
    <dbReference type="NCBI Taxonomy" id="2883105"/>
    <lineage>
        <taxon>Bacteria</taxon>
        <taxon>Pseudomonadati</taxon>
        <taxon>Pseudomonadota</taxon>
        <taxon>Gammaproteobacteria</taxon>
        <taxon>Oceanospirillales</taxon>
        <taxon>Oceanospirillaceae</taxon>
        <taxon>Marinomonas</taxon>
    </lineage>
</organism>
<dbReference type="Pfam" id="PF00015">
    <property type="entry name" value="MCPsignal"/>
    <property type="match status" value="1"/>
</dbReference>
<dbReference type="Gene3D" id="1.10.287.950">
    <property type="entry name" value="Methyl-accepting chemotaxis protein"/>
    <property type="match status" value="1"/>
</dbReference>
<evidence type="ECO:0000256" key="1">
    <source>
        <dbReference type="ARBA" id="ARBA00004370"/>
    </source>
</evidence>
<evidence type="ECO:0000313" key="5">
    <source>
        <dbReference type="EMBL" id="MCB5162600.1"/>
    </source>
</evidence>
<accession>A0A9X1INV2</accession>
<keyword evidence="6" id="KW-1185">Reference proteome</keyword>
<gene>
    <name evidence="5" type="ORF">LG368_11915</name>
</gene>
<dbReference type="RefSeq" id="WP_226755006.1">
    <property type="nucleotide sequence ID" value="NZ_JAJATW010000019.1"/>
</dbReference>
<proteinExistence type="predicted"/>
<keyword evidence="2 3" id="KW-0807">Transducer</keyword>
<dbReference type="SMART" id="SM00283">
    <property type="entry name" value="MA"/>
    <property type="match status" value="1"/>
</dbReference>
<dbReference type="InterPro" id="IPR004089">
    <property type="entry name" value="MCPsignal_dom"/>
</dbReference>
<evidence type="ECO:0000256" key="2">
    <source>
        <dbReference type="ARBA" id="ARBA00023224"/>
    </source>
</evidence>
<evidence type="ECO:0000256" key="3">
    <source>
        <dbReference type="PROSITE-ProRule" id="PRU00284"/>
    </source>
</evidence>
<evidence type="ECO:0000313" key="6">
    <source>
        <dbReference type="Proteomes" id="UP001139095"/>
    </source>
</evidence>
<dbReference type="PROSITE" id="PS50111">
    <property type="entry name" value="CHEMOTAXIS_TRANSDUC_2"/>
    <property type="match status" value="1"/>
</dbReference>
<evidence type="ECO:0000259" key="4">
    <source>
        <dbReference type="PROSITE" id="PS50111"/>
    </source>
</evidence>
<dbReference type="SUPFAM" id="SSF58104">
    <property type="entry name" value="Methyl-accepting chemotaxis protein (MCP) signaling domain"/>
    <property type="match status" value="1"/>
</dbReference>
<protein>
    <submittedName>
        <fullName evidence="5">Methyl-accepting chemotaxis protein</fullName>
    </submittedName>
</protein>
<dbReference type="EMBL" id="JAJATW010000019">
    <property type="protein sequence ID" value="MCB5162600.1"/>
    <property type="molecule type" value="Genomic_DNA"/>
</dbReference>
<dbReference type="PANTHER" id="PTHR32089:SF112">
    <property type="entry name" value="LYSOZYME-LIKE PROTEIN-RELATED"/>
    <property type="match status" value="1"/>
</dbReference>
<reference evidence="5" key="1">
    <citation type="submission" date="2021-10" db="EMBL/GenBank/DDBJ databases">
        <title>Marinomonas pontica sp. nov., isolated from the Black Sea.</title>
        <authorList>
            <person name="Zhao L.-H."/>
            <person name="Xue J.-H."/>
        </authorList>
    </citation>
    <scope>NUCLEOTIDE SEQUENCE</scope>
    <source>
        <strain evidence="5">E8</strain>
    </source>
</reference>
<dbReference type="Proteomes" id="UP001139095">
    <property type="component" value="Unassembled WGS sequence"/>
</dbReference>
<dbReference type="PANTHER" id="PTHR32089">
    <property type="entry name" value="METHYL-ACCEPTING CHEMOTAXIS PROTEIN MCPB"/>
    <property type="match status" value="1"/>
</dbReference>
<dbReference type="AlphaFoldDB" id="A0A9X1INV2"/>